<protein>
    <submittedName>
        <fullName evidence="2">Uncharacterized protein</fullName>
    </submittedName>
</protein>
<dbReference type="OrthoDB" id="240809at2"/>
<organism evidence="2 3">
    <name type="scientific">Pseudoalteromonas luteoviolacea</name>
    <dbReference type="NCBI Taxonomy" id="43657"/>
    <lineage>
        <taxon>Bacteria</taxon>
        <taxon>Pseudomonadati</taxon>
        <taxon>Pseudomonadota</taxon>
        <taxon>Gammaproteobacteria</taxon>
        <taxon>Alteromonadales</taxon>
        <taxon>Pseudoalteromonadaceae</taxon>
        <taxon>Pseudoalteromonas</taxon>
    </lineage>
</organism>
<comment type="caution">
    <text evidence="2">The sequence shown here is derived from an EMBL/GenBank/DDBJ whole genome shotgun (WGS) entry which is preliminary data.</text>
</comment>
<dbReference type="Proteomes" id="UP000031327">
    <property type="component" value="Unassembled WGS sequence"/>
</dbReference>
<dbReference type="RefSeq" id="WP_039609688.1">
    <property type="nucleotide sequence ID" value="NZ_JWIC01000006.1"/>
</dbReference>
<evidence type="ECO:0000313" key="2">
    <source>
        <dbReference type="EMBL" id="KID56621.1"/>
    </source>
</evidence>
<accession>A0A0C1Q7F4</accession>
<evidence type="ECO:0000313" key="3">
    <source>
        <dbReference type="Proteomes" id="UP000031327"/>
    </source>
</evidence>
<dbReference type="AlphaFoldDB" id="A0A0C1Q7F4"/>
<sequence length="308" mass="34692">MNKIQSFINAACLAVTIAGGANATEAFPVLEGDWFGQQVPGLTPELFAPDTVSMEGRYEFGISFSPDLKEMYFTALDEIEGVDTSPKIMFSSVENGRWTKPKEARFTKGKMAYELVPYASLNEPRVYFTGRTSGSKESGIWYVSRQDGGLSDAKRFESPLNTGRLSDFNQGIGGDMIFTNMSERKMYISKKVDGRFLDAKPMDIEFGIHGFISPNEDYLLVNARNRNDKNRKDSDLFVYFKEQDGSWSKPINLGATVNSKYSETVARVSPDGKFLFFARYNEPNGISNLYWVSTKIITQLRDTHFDTQ</sequence>
<feature type="signal peptide" evidence="1">
    <location>
        <begin position="1"/>
        <end position="23"/>
    </location>
</feature>
<proteinExistence type="predicted"/>
<dbReference type="SUPFAM" id="SSF82171">
    <property type="entry name" value="DPP6 N-terminal domain-like"/>
    <property type="match status" value="1"/>
</dbReference>
<feature type="chain" id="PRO_5002155049" evidence="1">
    <location>
        <begin position="24"/>
        <end position="308"/>
    </location>
</feature>
<dbReference type="EMBL" id="JWIC01000006">
    <property type="protein sequence ID" value="KID56621.1"/>
    <property type="molecule type" value="Genomic_DNA"/>
</dbReference>
<keyword evidence="1" id="KW-0732">Signal</keyword>
<gene>
    <name evidence="2" type="ORF">JF50_11870</name>
</gene>
<name>A0A0C1Q7F4_9GAMM</name>
<evidence type="ECO:0000256" key="1">
    <source>
        <dbReference type="SAM" id="SignalP"/>
    </source>
</evidence>
<reference evidence="2 3" key="1">
    <citation type="submission" date="2014-12" db="EMBL/GenBank/DDBJ databases">
        <title>Draft Genome Sequence of Pseudoalteromonas luteoviolacea HI1.</title>
        <authorList>
            <person name="Asahina A.Y."/>
            <person name="Hadfield M.G."/>
        </authorList>
    </citation>
    <scope>NUCLEOTIDE SEQUENCE [LARGE SCALE GENOMIC DNA]</scope>
    <source>
        <strain evidence="2 3">HI1</strain>
    </source>
</reference>